<dbReference type="Gene3D" id="1.25.50.20">
    <property type="match status" value="1"/>
</dbReference>
<feature type="domain" description="Peptidase M1 membrane alanine aminopeptidase" evidence="14">
    <location>
        <begin position="300"/>
        <end position="524"/>
    </location>
</feature>
<comment type="similarity">
    <text evidence="2 12">Belongs to the peptidase M1 family.</text>
</comment>
<dbReference type="GO" id="GO:0006508">
    <property type="term" value="P:proteolysis"/>
    <property type="evidence" value="ECO:0007669"/>
    <property type="project" value="UniProtKB-KW"/>
</dbReference>
<sequence length="947" mass="107240">MPSTINSLVVFTCWWTTTLMFQAMANENLEPLPVIVTPIHYRLTLLPILEDNPRLCGHVWIDVKARAETNLIVLHASDLTIIKAIVLPVSSDASERGSQFKSEDGLMVENFCFATAVYHDTNADSSNIALDHHADGQKQLSSILLREVLKKGAYYRIGLLYTGNIYESNKGFFRATYDVGNKSDCCKRTIAATQLEAIHARRLFPCIDEPAQKATFQLMVGHHFTLKAINNMPLKSSTRMATVDNWVWDTFDTTPVMSTYLLACVLTEFNHVETTYHSISGNNVTVRLWTHQHRLGHLDFALNLIPKALNKLENYLGVPYSLPKLDVVALPGYEEGKAMENWGLIIHSEMNLLVDETTDDIDKSIVGATIVHELAHQWFGNLVSSTSWDDIWTNEGLTTLFESAILEQVASDLEYETVMLVFLQEVMRSDLLSTQFALSAPASRYPSVDEKFDVIAYAKGAAIFRMVRSFVGEEAFQSAIRRYLNKYQYASANSTDLWNLINQEARRTHTISGRMNVARIMKTWTQQPGYPLVHVHRSKNGIIHISQRPFKNSDSPPKENSTMAVSASWWVPISMTNGEELKFSPKDRLPVAWLSPRKPSMELQGTIGNNTWVLVNPQVGNYYRVNYDRRNWDLLAEQLMRNHTVIPFITRSQLVDDAFVMGHAKIISYDIALELIRYLTHTNDDVLIRRVAQSHIQFLEGIAANSIQSPDKRKMIKNMSSFITRERRSRMAKMSADDSGRGDCDSGDHQCVNKALLLFRDFIDGTIHPGKDRSANSESVWCAAVRHGSQPEWNFAWNMTSSYGDQMLPETKTMLKAMCCTTDSVNAKQLLTRAFHPNIKQGPKETLMIMQRLIKNPTVHQVAVTFILSNWNFLNKHFQNPSVMSELLTAIAKHSYSIEELEKVKAFVVGNSKELESGGVNRIMAAINNNMEWLELATDESRAIDEL</sequence>
<feature type="site" description="Transition state stabilizer" evidence="11">
    <location>
        <position position="457"/>
    </location>
</feature>
<evidence type="ECO:0000256" key="12">
    <source>
        <dbReference type="RuleBase" id="RU364040"/>
    </source>
</evidence>
<evidence type="ECO:0000256" key="8">
    <source>
        <dbReference type="ARBA" id="ARBA00023049"/>
    </source>
</evidence>
<keyword evidence="13" id="KW-0732">Signal</keyword>
<dbReference type="Gene3D" id="1.10.390.10">
    <property type="entry name" value="Neutral Protease Domain 2"/>
    <property type="match status" value="1"/>
</dbReference>
<keyword evidence="3 12" id="KW-0031">Aminopeptidase</keyword>
<dbReference type="GO" id="GO:0005886">
    <property type="term" value="C:plasma membrane"/>
    <property type="evidence" value="ECO:0007669"/>
    <property type="project" value="UniProtKB-SubCell"/>
</dbReference>
<gene>
    <name evidence="17" type="ORF">GHT06_010767</name>
</gene>
<dbReference type="SUPFAM" id="SSF63737">
    <property type="entry name" value="Leukotriene A4 hydrolase N-terminal domain"/>
    <property type="match status" value="1"/>
</dbReference>
<reference evidence="17 18" key="1">
    <citation type="submission" date="2022-05" db="EMBL/GenBank/DDBJ databases">
        <title>A multi-omics perspective on studying reproductive biology in Daphnia sinensis.</title>
        <authorList>
            <person name="Jia J."/>
        </authorList>
    </citation>
    <scope>NUCLEOTIDE SEQUENCE [LARGE SCALE GENOMIC DNA]</scope>
    <source>
        <strain evidence="17 18">WSL</strain>
    </source>
</reference>
<dbReference type="Pfam" id="PF01433">
    <property type="entry name" value="Peptidase_M1"/>
    <property type="match status" value="1"/>
</dbReference>
<evidence type="ECO:0000259" key="14">
    <source>
        <dbReference type="Pfam" id="PF01433"/>
    </source>
</evidence>
<feature type="signal peptide" evidence="13">
    <location>
        <begin position="1"/>
        <end position="25"/>
    </location>
</feature>
<evidence type="ECO:0000313" key="17">
    <source>
        <dbReference type="EMBL" id="KAI9563309.1"/>
    </source>
</evidence>
<evidence type="ECO:0000256" key="6">
    <source>
        <dbReference type="ARBA" id="ARBA00022801"/>
    </source>
</evidence>
<dbReference type="InterPro" id="IPR034016">
    <property type="entry name" value="M1_APN-typ"/>
</dbReference>
<dbReference type="Pfam" id="PF17900">
    <property type="entry name" value="Peptidase_M1_N"/>
    <property type="match status" value="1"/>
</dbReference>
<protein>
    <recommendedName>
        <fullName evidence="12">Aminopeptidase</fullName>
        <ecNumber evidence="12">3.4.11.-</ecNumber>
    </recommendedName>
</protein>
<evidence type="ECO:0000256" key="9">
    <source>
        <dbReference type="PIRSR" id="PIRSR634016-1"/>
    </source>
</evidence>
<keyword evidence="18" id="KW-1185">Reference proteome</keyword>
<comment type="caution">
    <text evidence="17">The sequence shown here is derived from an EMBL/GenBank/DDBJ whole genome shotgun (WGS) entry which is preliminary data.</text>
</comment>
<feature type="domain" description="Aminopeptidase N-like N-terminal" evidence="16">
    <location>
        <begin position="38"/>
        <end position="261"/>
    </location>
</feature>
<dbReference type="GO" id="GO:0043171">
    <property type="term" value="P:peptide catabolic process"/>
    <property type="evidence" value="ECO:0007669"/>
    <property type="project" value="TreeGrafter"/>
</dbReference>
<keyword evidence="4 12" id="KW-0645">Protease</keyword>
<keyword evidence="6 12" id="KW-0378">Hydrolase</keyword>
<dbReference type="PANTHER" id="PTHR11533">
    <property type="entry name" value="PROTEASE M1 ZINC METALLOPROTEASE"/>
    <property type="match status" value="1"/>
</dbReference>
<feature type="chain" id="PRO_5042295276" description="Aminopeptidase" evidence="13">
    <location>
        <begin position="26"/>
        <end position="947"/>
    </location>
</feature>
<dbReference type="InterPro" id="IPR001930">
    <property type="entry name" value="Peptidase_M1"/>
</dbReference>
<feature type="active site" description="Proton acceptor" evidence="9">
    <location>
        <position position="373"/>
    </location>
</feature>
<comment type="cofactor">
    <cofactor evidence="10 12">
        <name>Zn(2+)</name>
        <dbReference type="ChEBI" id="CHEBI:29105"/>
    </cofactor>
    <text evidence="10 12">Binds 1 zinc ion per subunit.</text>
</comment>
<dbReference type="Pfam" id="PF11838">
    <property type="entry name" value="ERAP1_C"/>
    <property type="match status" value="1"/>
</dbReference>
<evidence type="ECO:0000259" key="16">
    <source>
        <dbReference type="Pfam" id="PF17900"/>
    </source>
</evidence>
<evidence type="ECO:0000256" key="5">
    <source>
        <dbReference type="ARBA" id="ARBA00022723"/>
    </source>
</evidence>
<dbReference type="GO" id="GO:0005737">
    <property type="term" value="C:cytoplasm"/>
    <property type="evidence" value="ECO:0007669"/>
    <property type="project" value="TreeGrafter"/>
</dbReference>
<dbReference type="EMBL" id="WJBH02000002">
    <property type="protein sequence ID" value="KAI9563309.1"/>
    <property type="molecule type" value="Genomic_DNA"/>
</dbReference>
<accession>A0AAD5Q0R2</accession>
<evidence type="ECO:0000313" key="18">
    <source>
        <dbReference type="Proteomes" id="UP000820818"/>
    </source>
</evidence>
<evidence type="ECO:0000256" key="13">
    <source>
        <dbReference type="SAM" id="SignalP"/>
    </source>
</evidence>
<dbReference type="FunFam" id="1.10.390.10:FF:000013">
    <property type="entry name" value="Aminopeptidase N"/>
    <property type="match status" value="1"/>
</dbReference>
<evidence type="ECO:0000259" key="15">
    <source>
        <dbReference type="Pfam" id="PF11838"/>
    </source>
</evidence>
<dbReference type="AlphaFoldDB" id="A0AAD5Q0R2"/>
<dbReference type="PRINTS" id="PR00756">
    <property type="entry name" value="ALADIPTASE"/>
</dbReference>
<evidence type="ECO:0000256" key="11">
    <source>
        <dbReference type="PIRSR" id="PIRSR634016-4"/>
    </source>
</evidence>
<dbReference type="InterPro" id="IPR045357">
    <property type="entry name" value="Aminopeptidase_N-like_N"/>
</dbReference>
<dbReference type="InterPro" id="IPR027268">
    <property type="entry name" value="Peptidase_M4/M1_CTD_sf"/>
</dbReference>
<dbReference type="Proteomes" id="UP000820818">
    <property type="component" value="Linkage Group LG2"/>
</dbReference>
<evidence type="ECO:0000256" key="10">
    <source>
        <dbReference type="PIRSR" id="PIRSR634016-3"/>
    </source>
</evidence>
<keyword evidence="5 10" id="KW-0479">Metal-binding</keyword>
<feature type="binding site" evidence="10">
    <location>
        <position position="395"/>
    </location>
    <ligand>
        <name>Zn(2+)</name>
        <dbReference type="ChEBI" id="CHEBI:29105"/>
        <note>catalytic</note>
    </ligand>
</feature>
<dbReference type="Gene3D" id="2.60.40.1910">
    <property type="match status" value="1"/>
</dbReference>
<dbReference type="InterPro" id="IPR014782">
    <property type="entry name" value="Peptidase_M1_dom"/>
</dbReference>
<keyword evidence="7 10" id="KW-0862">Zinc</keyword>
<feature type="binding site" evidence="10">
    <location>
        <position position="372"/>
    </location>
    <ligand>
        <name>Zn(2+)</name>
        <dbReference type="ChEBI" id="CHEBI:29105"/>
        <note>catalytic</note>
    </ligand>
</feature>
<dbReference type="EC" id="3.4.11.-" evidence="12"/>
<evidence type="ECO:0000256" key="2">
    <source>
        <dbReference type="ARBA" id="ARBA00010136"/>
    </source>
</evidence>
<dbReference type="SUPFAM" id="SSF55486">
    <property type="entry name" value="Metalloproteases ('zincins'), catalytic domain"/>
    <property type="match status" value="1"/>
</dbReference>
<comment type="subcellular location">
    <subcellularLocation>
        <location evidence="1">Cell membrane</location>
        <topology evidence="1">Lipid-anchor</topology>
        <topology evidence="1">GPI-anchor</topology>
    </subcellularLocation>
</comment>
<dbReference type="CDD" id="cd09601">
    <property type="entry name" value="M1_APN-Q_like"/>
    <property type="match status" value="1"/>
</dbReference>
<dbReference type="Gene3D" id="2.60.40.1730">
    <property type="entry name" value="tricorn interacting facor f3 domain"/>
    <property type="match status" value="1"/>
</dbReference>
<dbReference type="PANTHER" id="PTHR11533:SF294">
    <property type="entry name" value="THYROTROPIN-RELEASING HORMONE-DEGRADING ECTOENZYME"/>
    <property type="match status" value="1"/>
</dbReference>
<dbReference type="GO" id="GO:0008270">
    <property type="term" value="F:zinc ion binding"/>
    <property type="evidence" value="ECO:0007669"/>
    <property type="project" value="UniProtKB-UniRule"/>
</dbReference>
<keyword evidence="8 12" id="KW-0482">Metalloprotease</keyword>
<name>A0AAD5Q0R2_9CRUS</name>
<dbReference type="GO" id="GO:0005615">
    <property type="term" value="C:extracellular space"/>
    <property type="evidence" value="ECO:0007669"/>
    <property type="project" value="TreeGrafter"/>
</dbReference>
<evidence type="ECO:0000256" key="1">
    <source>
        <dbReference type="ARBA" id="ARBA00004609"/>
    </source>
</evidence>
<evidence type="ECO:0000256" key="4">
    <source>
        <dbReference type="ARBA" id="ARBA00022670"/>
    </source>
</evidence>
<feature type="domain" description="ERAP1-like C-terminal" evidence="15">
    <location>
        <begin position="612"/>
        <end position="913"/>
    </location>
</feature>
<organism evidence="17 18">
    <name type="scientific">Daphnia sinensis</name>
    <dbReference type="NCBI Taxonomy" id="1820382"/>
    <lineage>
        <taxon>Eukaryota</taxon>
        <taxon>Metazoa</taxon>
        <taxon>Ecdysozoa</taxon>
        <taxon>Arthropoda</taxon>
        <taxon>Crustacea</taxon>
        <taxon>Branchiopoda</taxon>
        <taxon>Diplostraca</taxon>
        <taxon>Cladocera</taxon>
        <taxon>Anomopoda</taxon>
        <taxon>Daphniidae</taxon>
        <taxon>Daphnia</taxon>
        <taxon>Daphnia similis group</taxon>
    </lineage>
</organism>
<feature type="binding site" evidence="10">
    <location>
        <position position="376"/>
    </location>
    <ligand>
        <name>Zn(2+)</name>
        <dbReference type="ChEBI" id="CHEBI:29105"/>
        <note>catalytic</note>
    </ligand>
</feature>
<dbReference type="InterPro" id="IPR042097">
    <property type="entry name" value="Aminopeptidase_N-like_N_sf"/>
</dbReference>
<dbReference type="InterPro" id="IPR050344">
    <property type="entry name" value="Peptidase_M1_aminopeptidases"/>
</dbReference>
<proteinExistence type="inferred from homology"/>
<dbReference type="GO" id="GO:0070006">
    <property type="term" value="F:metalloaminopeptidase activity"/>
    <property type="evidence" value="ECO:0007669"/>
    <property type="project" value="TreeGrafter"/>
</dbReference>
<evidence type="ECO:0000256" key="7">
    <source>
        <dbReference type="ARBA" id="ARBA00022833"/>
    </source>
</evidence>
<evidence type="ECO:0000256" key="3">
    <source>
        <dbReference type="ARBA" id="ARBA00022438"/>
    </source>
</evidence>
<dbReference type="InterPro" id="IPR024571">
    <property type="entry name" value="ERAP1-like_C_dom"/>
</dbReference>
<dbReference type="GO" id="GO:0042277">
    <property type="term" value="F:peptide binding"/>
    <property type="evidence" value="ECO:0007669"/>
    <property type="project" value="TreeGrafter"/>
</dbReference>